<name>A0ABQ2SD01_9DEIO</name>
<evidence type="ECO:0000256" key="1">
    <source>
        <dbReference type="SAM" id="MobiDB-lite"/>
    </source>
</evidence>
<accession>A0ABQ2SD01</accession>
<keyword evidence="2" id="KW-0732">Signal</keyword>
<reference evidence="4" key="1">
    <citation type="journal article" date="2019" name="Int. J. Syst. Evol. Microbiol.">
        <title>The Global Catalogue of Microorganisms (GCM) 10K type strain sequencing project: providing services to taxonomists for standard genome sequencing and annotation.</title>
        <authorList>
            <consortium name="The Broad Institute Genomics Platform"/>
            <consortium name="The Broad Institute Genome Sequencing Center for Infectious Disease"/>
            <person name="Wu L."/>
            <person name="Ma J."/>
        </authorList>
    </citation>
    <scope>NUCLEOTIDE SEQUENCE [LARGE SCALE GENOMIC DNA]</scope>
    <source>
        <strain evidence="4">JCM 31406</strain>
    </source>
</reference>
<feature type="region of interest" description="Disordered" evidence="1">
    <location>
        <begin position="44"/>
        <end position="65"/>
    </location>
</feature>
<feature type="chain" id="PRO_5046417609" evidence="2">
    <location>
        <begin position="39"/>
        <end position="199"/>
    </location>
</feature>
<comment type="caution">
    <text evidence="3">The sequence shown here is derived from an EMBL/GenBank/DDBJ whole genome shotgun (WGS) entry which is preliminary data.</text>
</comment>
<proteinExistence type="predicted"/>
<protein>
    <submittedName>
        <fullName evidence="3">Uncharacterized protein</fullName>
    </submittedName>
</protein>
<sequence length="199" mass="20966">MNGQLRAAGRFRSAIVTLMSRPLALMLALLGSAALAGAALPPKARQGAAAPSSPTPSMRPQLPSDAGSPFLKAGQVWRLTSPVVASAEIIVADVQSVNSSIQVSQRKFGGLGVLTDEVLAINGSAQGGASLTLLQMGVIDQKATSRWCVIEKAHNRLNEPQIGLFQEGSMNDAFEAAQEQWRQSGVRPDHPTCTLTRVK</sequence>
<organism evidence="3 4">
    <name type="scientific">Deinococcus knuensis</name>
    <dbReference type="NCBI Taxonomy" id="1837380"/>
    <lineage>
        <taxon>Bacteria</taxon>
        <taxon>Thermotogati</taxon>
        <taxon>Deinococcota</taxon>
        <taxon>Deinococci</taxon>
        <taxon>Deinococcales</taxon>
        <taxon>Deinococcaceae</taxon>
        <taxon>Deinococcus</taxon>
    </lineage>
</organism>
<evidence type="ECO:0000256" key="2">
    <source>
        <dbReference type="SAM" id="SignalP"/>
    </source>
</evidence>
<keyword evidence="4" id="KW-1185">Reference proteome</keyword>
<dbReference type="EMBL" id="BMQO01000001">
    <property type="protein sequence ID" value="GGS13645.1"/>
    <property type="molecule type" value="Genomic_DNA"/>
</dbReference>
<dbReference type="Proteomes" id="UP000620633">
    <property type="component" value="Unassembled WGS sequence"/>
</dbReference>
<feature type="signal peptide" evidence="2">
    <location>
        <begin position="1"/>
        <end position="38"/>
    </location>
</feature>
<evidence type="ECO:0000313" key="4">
    <source>
        <dbReference type="Proteomes" id="UP000620633"/>
    </source>
</evidence>
<evidence type="ECO:0000313" key="3">
    <source>
        <dbReference type="EMBL" id="GGS13645.1"/>
    </source>
</evidence>
<gene>
    <name evidence="3" type="ORF">GCM10008961_01010</name>
</gene>